<evidence type="ECO:0000256" key="9">
    <source>
        <dbReference type="ARBA" id="ARBA00023204"/>
    </source>
</evidence>
<evidence type="ECO:0000256" key="2">
    <source>
        <dbReference type="ARBA" id="ARBA00022741"/>
    </source>
</evidence>
<dbReference type="EC" id="5.6.2.4" evidence="12"/>
<evidence type="ECO:0000256" key="8">
    <source>
        <dbReference type="ARBA" id="ARBA00023125"/>
    </source>
</evidence>
<dbReference type="InterPro" id="IPR011604">
    <property type="entry name" value="PDDEXK-like_dom_sf"/>
</dbReference>
<dbReference type="InterPro" id="IPR000212">
    <property type="entry name" value="DNA_helicase_UvrD/REP"/>
</dbReference>
<evidence type="ECO:0000256" key="12">
    <source>
        <dbReference type="ARBA" id="ARBA00034808"/>
    </source>
</evidence>
<dbReference type="InterPro" id="IPR027417">
    <property type="entry name" value="P-loop_NTPase"/>
</dbReference>
<evidence type="ECO:0000313" key="17">
    <source>
        <dbReference type="EMBL" id="PVW15234.1"/>
    </source>
</evidence>
<reference evidence="17 18" key="1">
    <citation type="submission" date="2018-04" db="EMBL/GenBank/DDBJ databases">
        <title>Marixanthomonas spongiae HN-E44 sp. nov., isolated from a marine sponge.</title>
        <authorList>
            <person name="Luo L."/>
            <person name="Zhuang L."/>
        </authorList>
    </citation>
    <scope>NUCLEOTIDE SEQUENCE [LARGE SCALE GENOMIC DNA]</scope>
    <source>
        <strain evidence="17 18">HN-E44</strain>
    </source>
</reference>
<evidence type="ECO:0000259" key="15">
    <source>
        <dbReference type="PROSITE" id="PS51198"/>
    </source>
</evidence>
<keyword evidence="10" id="KW-0413">Isomerase</keyword>
<accession>A0A2U0I2E4</accession>
<dbReference type="AlphaFoldDB" id="A0A2U0I2E4"/>
<feature type="domain" description="UvrD-like helicase C-terminal" evidence="16">
    <location>
        <begin position="476"/>
        <end position="747"/>
    </location>
</feature>
<dbReference type="Gene3D" id="3.90.320.10">
    <property type="match status" value="1"/>
</dbReference>
<dbReference type="EMBL" id="QEHR01000004">
    <property type="protein sequence ID" value="PVW15234.1"/>
    <property type="molecule type" value="Genomic_DNA"/>
</dbReference>
<keyword evidence="4 14" id="KW-0378">Hydrolase</keyword>
<dbReference type="GO" id="GO:0004527">
    <property type="term" value="F:exonuclease activity"/>
    <property type="evidence" value="ECO:0007669"/>
    <property type="project" value="UniProtKB-KW"/>
</dbReference>
<evidence type="ECO:0000256" key="6">
    <source>
        <dbReference type="ARBA" id="ARBA00022839"/>
    </source>
</evidence>
<gene>
    <name evidence="17" type="ORF">DDV96_07460</name>
</gene>
<dbReference type="InterPro" id="IPR014017">
    <property type="entry name" value="DNA_helicase_UvrD-like_C"/>
</dbReference>
<proteinExistence type="predicted"/>
<dbReference type="Pfam" id="PF00580">
    <property type="entry name" value="UvrD-helicase"/>
    <property type="match status" value="1"/>
</dbReference>
<dbReference type="Gene3D" id="1.10.3170.10">
    <property type="entry name" value="Recbcd, chain B, domain 2"/>
    <property type="match status" value="1"/>
</dbReference>
<keyword evidence="9" id="KW-0234">DNA repair</keyword>
<comment type="catalytic activity">
    <reaction evidence="11">
        <text>Couples ATP hydrolysis with the unwinding of duplex DNA by translocating in the 3'-5' direction.</text>
        <dbReference type="EC" id="5.6.2.4"/>
    </reaction>
</comment>
<dbReference type="GO" id="GO:0005524">
    <property type="term" value="F:ATP binding"/>
    <property type="evidence" value="ECO:0007669"/>
    <property type="project" value="UniProtKB-UniRule"/>
</dbReference>
<protein>
    <recommendedName>
        <fullName evidence="12">DNA 3'-5' helicase</fullName>
        <ecNumber evidence="12">5.6.2.4</ecNumber>
    </recommendedName>
</protein>
<dbReference type="PROSITE" id="PS51217">
    <property type="entry name" value="UVRD_HELICASE_CTER"/>
    <property type="match status" value="1"/>
</dbReference>
<dbReference type="InterPro" id="IPR038726">
    <property type="entry name" value="PDDEXK_AddAB-type"/>
</dbReference>
<dbReference type="GO" id="GO:0003677">
    <property type="term" value="F:DNA binding"/>
    <property type="evidence" value="ECO:0007669"/>
    <property type="project" value="UniProtKB-KW"/>
</dbReference>
<comment type="catalytic activity">
    <reaction evidence="13">
        <text>ATP + H2O = ADP + phosphate + H(+)</text>
        <dbReference type="Rhea" id="RHEA:13065"/>
        <dbReference type="ChEBI" id="CHEBI:15377"/>
        <dbReference type="ChEBI" id="CHEBI:15378"/>
        <dbReference type="ChEBI" id="CHEBI:30616"/>
        <dbReference type="ChEBI" id="CHEBI:43474"/>
        <dbReference type="ChEBI" id="CHEBI:456216"/>
        <dbReference type="EC" id="5.6.2.4"/>
    </reaction>
</comment>
<dbReference type="SUPFAM" id="SSF52540">
    <property type="entry name" value="P-loop containing nucleoside triphosphate hydrolases"/>
    <property type="match status" value="1"/>
</dbReference>
<name>A0A2U0I2E4_9FLAO</name>
<feature type="domain" description="UvrD-like helicase ATP-binding" evidence="15">
    <location>
        <begin position="1"/>
        <end position="475"/>
    </location>
</feature>
<keyword evidence="18" id="KW-1185">Reference proteome</keyword>
<evidence type="ECO:0000256" key="11">
    <source>
        <dbReference type="ARBA" id="ARBA00034617"/>
    </source>
</evidence>
<keyword evidence="3" id="KW-0227">DNA damage</keyword>
<dbReference type="PANTHER" id="PTHR11070">
    <property type="entry name" value="UVRD / RECB / PCRA DNA HELICASE FAMILY MEMBER"/>
    <property type="match status" value="1"/>
</dbReference>
<dbReference type="Proteomes" id="UP000245962">
    <property type="component" value="Unassembled WGS sequence"/>
</dbReference>
<dbReference type="GO" id="GO:0043138">
    <property type="term" value="F:3'-5' DNA helicase activity"/>
    <property type="evidence" value="ECO:0007669"/>
    <property type="project" value="UniProtKB-EC"/>
</dbReference>
<evidence type="ECO:0000256" key="1">
    <source>
        <dbReference type="ARBA" id="ARBA00022722"/>
    </source>
</evidence>
<dbReference type="OrthoDB" id="9810135at2"/>
<dbReference type="GO" id="GO:0005829">
    <property type="term" value="C:cytosol"/>
    <property type="evidence" value="ECO:0007669"/>
    <property type="project" value="TreeGrafter"/>
</dbReference>
<evidence type="ECO:0000256" key="14">
    <source>
        <dbReference type="PROSITE-ProRule" id="PRU00560"/>
    </source>
</evidence>
<dbReference type="PROSITE" id="PS51198">
    <property type="entry name" value="UVRD_HELICASE_ATP_BIND"/>
    <property type="match status" value="1"/>
</dbReference>
<keyword evidence="8" id="KW-0238">DNA-binding</keyword>
<evidence type="ECO:0000256" key="4">
    <source>
        <dbReference type="ARBA" id="ARBA00022801"/>
    </source>
</evidence>
<comment type="caution">
    <text evidence="17">The sequence shown here is derived from an EMBL/GenBank/DDBJ whole genome shotgun (WGS) entry which is preliminary data.</text>
</comment>
<evidence type="ECO:0000256" key="3">
    <source>
        <dbReference type="ARBA" id="ARBA00022763"/>
    </source>
</evidence>
<dbReference type="InterPro" id="IPR014016">
    <property type="entry name" value="UvrD-like_ATP-bd"/>
</dbReference>
<evidence type="ECO:0000256" key="5">
    <source>
        <dbReference type="ARBA" id="ARBA00022806"/>
    </source>
</evidence>
<keyword evidence="7 14" id="KW-0067">ATP-binding</keyword>
<keyword evidence="1" id="KW-0540">Nuclease</keyword>
<dbReference type="Gene3D" id="3.40.50.300">
    <property type="entry name" value="P-loop containing nucleotide triphosphate hydrolases"/>
    <property type="match status" value="3"/>
</dbReference>
<dbReference type="Pfam" id="PF12705">
    <property type="entry name" value="PDDEXK_1"/>
    <property type="match status" value="1"/>
</dbReference>
<keyword evidence="6" id="KW-0269">Exonuclease</keyword>
<keyword evidence="5 14" id="KW-0347">Helicase</keyword>
<dbReference type="GO" id="GO:0000725">
    <property type="term" value="P:recombinational repair"/>
    <property type="evidence" value="ECO:0007669"/>
    <property type="project" value="TreeGrafter"/>
</dbReference>
<evidence type="ECO:0000256" key="10">
    <source>
        <dbReference type="ARBA" id="ARBA00023235"/>
    </source>
</evidence>
<evidence type="ECO:0000256" key="13">
    <source>
        <dbReference type="ARBA" id="ARBA00048988"/>
    </source>
</evidence>
<evidence type="ECO:0000313" key="18">
    <source>
        <dbReference type="Proteomes" id="UP000245962"/>
    </source>
</evidence>
<dbReference type="PANTHER" id="PTHR11070:SF67">
    <property type="entry name" value="DNA 3'-5' HELICASE"/>
    <property type="match status" value="1"/>
</dbReference>
<keyword evidence="2 14" id="KW-0547">Nucleotide-binding</keyword>
<sequence>MNNLKSTQPFTIYNAAAGSGKTFTLVKAYLSKLLLSQKEGSYKNLLAITFTNKAVAEMKQRIVSNLVAFSKEASVANPPKMMTLLAADTGLSLKDIQTASKAILKHLLHHYSAFSVDTIDRFNHQLLRTFARDLKLSSNFEVSLDTEQLLAEAVDQLISKAGEDKQITNILLDFALEKTDDDKSWDIARDITKTASLLFSENETQHVEQLKERSLDDFLSFKKTLYKSLEATKKELLGVTTSLFVLLERNGLDRSCFSRGSFYDHFVKLSQGTASINFDTQWQQKVLDEEPLYTKSTDDTIKAVMDGLSSVFKEKFKDSKALFFKIDLLENILKNLTPLSVINLVQQEIENIKEEKNILPISEFNSIINKEIKNQPAPFIYERLGERYRHYFIDEFQDTSQLQWENLIPLIENALSQQIQDESPGTLLLVGDAKQSIYRWRGGKPEQFMDLYGGKSPFATSKPVVENLGTNFRSCEEIISFNNSFFTFVSQYFGDATHTQLYEVGNKQKSTQKDGGYVQIEFIEKQTASEKEEAYANLILQTIRDLKNNGYQEQDICILTRRKKEGIALGTRLMEQGISVVSSETLLLQSSPLVQGLMHILTYSLQPENEEAKINMLDFIYSHLSVLEPTNWDNIEKHTFFAQFLNKTADEVSQLLMQNKIDFHPNTIHTVSLYEAFEYCIRQLSLGEVADAYLFGFMDLVYEFEQQPLASKTAFLDYWDVKKEKASIAAAETAGAVRLMTIHKAKGLEFPVVLFPFAETDLYKEIEPKTWFGAPENEFGFKETLINFNSNVAQYSETGAEKYRLRQNTLELDNLNLLYVTLTRPVEQLYIFTEQPSKVKDRPKNFSQLFMEYLKHERQWQDDQFLYQFGEKENKEIKKEEAVSGMVVPKYINTAPADHKLNIVTKDAFLWDSETEAAILSGNRFHDIMAEITYESDASAVLETLNKRSIVTEEDFNVLKETVSAVIHHEELCHLFQKTNKVENERDLITSEGKVLRPDRLVFHPDGRVTIVDYKTGSPLKKHVKQINEYAAALSEMKFTIAEKILVYTSENGILINKA</sequence>
<evidence type="ECO:0000256" key="7">
    <source>
        <dbReference type="ARBA" id="ARBA00022840"/>
    </source>
</evidence>
<evidence type="ECO:0000259" key="16">
    <source>
        <dbReference type="PROSITE" id="PS51217"/>
    </source>
</evidence>
<dbReference type="Pfam" id="PF13361">
    <property type="entry name" value="UvrD_C"/>
    <property type="match status" value="2"/>
</dbReference>
<organism evidence="17 18">
    <name type="scientific">Marixanthomonas spongiae</name>
    <dbReference type="NCBI Taxonomy" id="2174845"/>
    <lineage>
        <taxon>Bacteria</taxon>
        <taxon>Pseudomonadati</taxon>
        <taxon>Bacteroidota</taxon>
        <taxon>Flavobacteriia</taxon>
        <taxon>Flavobacteriales</taxon>
        <taxon>Flavobacteriaceae</taxon>
        <taxon>Marixanthomonas</taxon>
    </lineage>
</organism>
<feature type="binding site" evidence="14">
    <location>
        <begin position="15"/>
        <end position="22"/>
    </location>
    <ligand>
        <name>ATP</name>
        <dbReference type="ChEBI" id="CHEBI:30616"/>
    </ligand>
</feature>